<gene>
    <name evidence="6" type="ORF">N7494_001817</name>
</gene>
<dbReference type="Proteomes" id="UP001220324">
    <property type="component" value="Unassembled WGS sequence"/>
</dbReference>
<dbReference type="PANTHER" id="PTHR10543:SF89">
    <property type="entry name" value="CAROTENOID 9,10(9',10')-CLEAVAGE DIOXYGENASE 1"/>
    <property type="match status" value="1"/>
</dbReference>
<comment type="cofactor">
    <cofactor evidence="5">
        <name>Fe(2+)</name>
        <dbReference type="ChEBI" id="CHEBI:29033"/>
    </cofactor>
    <text evidence="5">Binds 1 Fe(2+) ion per subunit.</text>
</comment>
<feature type="binding site" evidence="5">
    <location>
        <position position="548"/>
    </location>
    <ligand>
        <name>Fe cation</name>
        <dbReference type="ChEBI" id="CHEBI:24875"/>
        <note>catalytic</note>
    </ligand>
</feature>
<keyword evidence="6" id="KW-0223">Dioxygenase</keyword>
<keyword evidence="4 5" id="KW-0408">Iron</keyword>
<comment type="caution">
    <text evidence="6">The sequence shown here is derived from an EMBL/GenBank/DDBJ whole genome shotgun (WGS) entry which is preliminary data.</text>
</comment>
<dbReference type="GO" id="GO:0010436">
    <property type="term" value="F:carotenoid dioxygenase activity"/>
    <property type="evidence" value="ECO:0007669"/>
    <property type="project" value="TreeGrafter"/>
</dbReference>
<evidence type="ECO:0000313" key="6">
    <source>
        <dbReference type="EMBL" id="KAJ5552439.1"/>
    </source>
</evidence>
<keyword evidence="7" id="KW-1185">Reference proteome</keyword>
<dbReference type="AlphaFoldDB" id="A0AAD6D2U4"/>
<protein>
    <submittedName>
        <fullName evidence="6">Carotenoid cleavage dioxygenase 1</fullName>
    </submittedName>
</protein>
<dbReference type="GO" id="GO:0046872">
    <property type="term" value="F:metal ion binding"/>
    <property type="evidence" value="ECO:0007669"/>
    <property type="project" value="UniProtKB-KW"/>
</dbReference>
<dbReference type="GO" id="GO:0016121">
    <property type="term" value="P:carotene catabolic process"/>
    <property type="evidence" value="ECO:0007669"/>
    <property type="project" value="TreeGrafter"/>
</dbReference>
<evidence type="ECO:0000256" key="4">
    <source>
        <dbReference type="ARBA" id="ARBA00023004"/>
    </source>
</evidence>
<accession>A0AAD6D2U4</accession>
<dbReference type="Pfam" id="PF03055">
    <property type="entry name" value="RPE65"/>
    <property type="match status" value="1"/>
</dbReference>
<dbReference type="PANTHER" id="PTHR10543">
    <property type="entry name" value="BETA-CAROTENE DIOXYGENASE"/>
    <property type="match status" value="1"/>
</dbReference>
<dbReference type="EMBL" id="JAQIZZ010000002">
    <property type="protein sequence ID" value="KAJ5552439.1"/>
    <property type="molecule type" value="Genomic_DNA"/>
</dbReference>
<reference evidence="6 7" key="1">
    <citation type="journal article" date="2023" name="IMA Fungus">
        <title>Comparative genomic study of the Penicillium genus elucidates a diverse pangenome and 15 lateral gene transfer events.</title>
        <authorList>
            <person name="Petersen C."/>
            <person name="Sorensen T."/>
            <person name="Nielsen M.R."/>
            <person name="Sondergaard T.E."/>
            <person name="Sorensen J.L."/>
            <person name="Fitzpatrick D.A."/>
            <person name="Frisvad J.C."/>
            <person name="Nielsen K.L."/>
        </authorList>
    </citation>
    <scope>NUCLEOTIDE SEQUENCE [LARGE SCALE GENOMIC DNA]</scope>
    <source>
        <strain evidence="6 7">IBT 35679</strain>
    </source>
</reference>
<feature type="binding site" evidence="5">
    <location>
        <position position="276"/>
    </location>
    <ligand>
        <name>Fe cation</name>
        <dbReference type="ChEBI" id="CHEBI:24875"/>
        <note>catalytic</note>
    </ligand>
</feature>
<evidence type="ECO:0000256" key="3">
    <source>
        <dbReference type="ARBA" id="ARBA00023002"/>
    </source>
</evidence>
<dbReference type="InterPro" id="IPR004294">
    <property type="entry name" value="Carotenoid_Oase"/>
</dbReference>
<keyword evidence="3" id="KW-0560">Oxidoreductase</keyword>
<feature type="binding site" evidence="5">
    <location>
        <position position="339"/>
    </location>
    <ligand>
        <name>Fe cation</name>
        <dbReference type="ChEBI" id="CHEBI:24875"/>
        <note>catalytic</note>
    </ligand>
</feature>
<sequence>MPFARYLKGNFAPIHKIRSAASCDYIGAIPGDLVGGQYVRNGGNPVTNNDLGRDAHWFDGDGMLSGVFFKADKKFGIQPQYVNQYVLTDAFLAAAAYPELRIPILPSIATLINPKTTLGWIVFIICRTLFLILRSCLKHPSSAIKKISVANTNVIYHDGRVLATCESGPPMRVFLPSLDTVGWFNGWKAEGEPPKSAPSSGIGGSGISGFLKEWTTAHPREDPHTQELILFHSTFIAPFVHCSVIPTSKMEHRTSGPATPILNMPVPGIESPKMMHDFGVSRTHIVIIDIPLSLDPMNLLYNKPVVAYESEGRTRFGVFPRHSPNRVRWFETKACCIFHSVNTWDEVDKLSGAVTAVNMLVCRMTSPAMIFTAGNISPPAPSHAGEEECRLYYTQFGLNRFSNTINHQWALSAIPFEFSHVPKHLTMSATQFVYGCSLSKGTFTAALGRATKIDCLVKLDVNSLIKKGLGQPPVPVTGCVDGRFVPRKEGTSEDDGWLLTFVFDESQLDMEGNALDNARSELWVIDAKGMQDLIARVLLPQRVPYGLHGSWFSKEEICKQRPVDSYRKSLN</sequence>
<evidence type="ECO:0000256" key="1">
    <source>
        <dbReference type="ARBA" id="ARBA00006787"/>
    </source>
</evidence>
<comment type="similarity">
    <text evidence="1">Belongs to the carotenoid oxygenase family.</text>
</comment>
<name>A0AAD6D2U4_9EURO</name>
<organism evidence="6 7">
    <name type="scientific">Penicillium frequentans</name>
    <dbReference type="NCBI Taxonomy" id="3151616"/>
    <lineage>
        <taxon>Eukaryota</taxon>
        <taxon>Fungi</taxon>
        <taxon>Dikarya</taxon>
        <taxon>Ascomycota</taxon>
        <taxon>Pezizomycotina</taxon>
        <taxon>Eurotiomycetes</taxon>
        <taxon>Eurotiomycetidae</taxon>
        <taxon>Eurotiales</taxon>
        <taxon>Aspergillaceae</taxon>
        <taxon>Penicillium</taxon>
    </lineage>
</organism>
<evidence type="ECO:0000256" key="5">
    <source>
        <dbReference type="PIRSR" id="PIRSR604294-1"/>
    </source>
</evidence>
<feature type="binding site" evidence="5">
    <location>
        <position position="218"/>
    </location>
    <ligand>
        <name>Fe cation</name>
        <dbReference type="ChEBI" id="CHEBI:24875"/>
        <note>catalytic</note>
    </ligand>
</feature>
<proteinExistence type="inferred from homology"/>
<evidence type="ECO:0000313" key="7">
    <source>
        <dbReference type="Proteomes" id="UP001220324"/>
    </source>
</evidence>
<evidence type="ECO:0000256" key="2">
    <source>
        <dbReference type="ARBA" id="ARBA00022723"/>
    </source>
</evidence>
<keyword evidence="2 5" id="KW-0479">Metal-binding</keyword>